<gene>
    <name evidence="2" type="ORF">AVDCRST_MAG19-4331</name>
</gene>
<feature type="region of interest" description="Disordered" evidence="1">
    <location>
        <begin position="1"/>
        <end position="101"/>
    </location>
</feature>
<sequence length="378" mass="41561">MLRLPRSTDTATVVTTGTERRTRARCQCVTDPAAGRPERGRPATRTPRPRTSGGDPRCRVRPRPDAPERARRRDRRRGRASPRRSQRAPPLRQQRRREAVHRREGGVLLLDRRLPIVQGDLGHGDRAAFEDPLQRRDAHAALDHGRGAGVPKEVAAQREADIGAGALDEAPHPLASQLERLASPGPGHLVRLGVASRGPRLQRRPGRRREGGQALAGRPCRSRAPSRPGGRGRRPRRRRPPPAGGRCRVGGYRGPVALGQRRLASQVPGAEGRGCLLPRQHLEPPERGLRQRERDGAPDLALRDQPGAERPELPHPGRHRAAAPLGRPRRGASRGSASSHAWERRKKSGVGAHAAGDSPSARQKRRRLAKALRWLRIA</sequence>
<feature type="region of interest" description="Disordered" evidence="1">
    <location>
        <begin position="179"/>
        <end position="254"/>
    </location>
</feature>
<dbReference type="AlphaFoldDB" id="A0A6J4VNN7"/>
<feature type="compositionally biased region" description="Basic residues" evidence="1">
    <location>
        <begin position="316"/>
        <end position="332"/>
    </location>
</feature>
<feature type="compositionally biased region" description="Basic and acidic residues" evidence="1">
    <location>
        <begin position="56"/>
        <end position="71"/>
    </location>
</feature>
<feature type="compositionally biased region" description="Low complexity" evidence="1">
    <location>
        <begin position="43"/>
        <end position="55"/>
    </location>
</feature>
<feature type="compositionally biased region" description="Low complexity" evidence="1">
    <location>
        <begin position="7"/>
        <end position="17"/>
    </location>
</feature>
<protein>
    <submittedName>
        <fullName evidence="2">Uncharacterized protein</fullName>
    </submittedName>
</protein>
<evidence type="ECO:0000313" key="2">
    <source>
        <dbReference type="EMBL" id="CAA9583657.1"/>
    </source>
</evidence>
<organism evidence="2">
    <name type="scientific">uncultured Thermomicrobiales bacterium</name>
    <dbReference type="NCBI Taxonomy" id="1645740"/>
    <lineage>
        <taxon>Bacteria</taxon>
        <taxon>Pseudomonadati</taxon>
        <taxon>Thermomicrobiota</taxon>
        <taxon>Thermomicrobia</taxon>
        <taxon>Thermomicrobiales</taxon>
        <taxon>environmental samples</taxon>
    </lineage>
</organism>
<feature type="compositionally biased region" description="Basic residues" evidence="1">
    <location>
        <begin position="72"/>
        <end position="86"/>
    </location>
</feature>
<feature type="compositionally biased region" description="Low complexity" evidence="1">
    <location>
        <begin position="217"/>
        <end position="228"/>
    </location>
</feature>
<proteinExistence type="predicted"/>
<reference evidence="2" key="1">
    <citation type="submission" date="2020-02" db="EMBL/GenBank/DDBJ databases">
        <authorList>
            <person name="Meier V. D."/>
        </authorList>
    </citation>
    <scope>NUCLEOTIDE SEQUENCE</scope>
    <source>
        <strain evidence="2">AVDCRST_MAG19</strain>
    </source>
</reference>
<feature type="compositionally biased region" description="Basic and acidic residues" evidence="1">
    <location>
        <begin position="280"/>
        <end position="297"/>
    </location>
</feature>
<feature type="compositionally biased region" description="Basic residues" evidence="1">
    <location>
        <begin position="230"/>
        <end position="240"/>
    </location>
</feature>
<name>A0A6J4VNN7_9BACT</name>
<feature type="region of interest" description="Disordered" evidence="1">
    <location>
        <begin position="268"/>
        <end position="367"/>
    </location>
</feature>
<accession>A0A6J4VNN7</accession>
<dbReference type="EMBL" id="CADCWL010000242">
    <property type="protein sequence ID" value="CAA9583657.1"/>
    <property type="molecule type" value="Genomic_DNA"/>
</dbReference>
<evidence type="ECO:0000256" key="1">
    <source>
        <dbReference type="SAM" id="MobiDB-lite"/>
    </source>
</evidence>
<feature type="compositionally biased region" description="Basic and acidic residues" evidence="1">
    <location>
        <begin position="306"/>
        <end position="315"/>
    </location>
</feature>